<dbReference type="InterPro" id="IPR012334">
    <property type="entry name" value="Pectin_lyas_fold"/>
</dbReference>
<dbReference type="PANTHER" id="PTHR31736">
    <property type="match status" value="1"/>
</dbReference>
<dbReference type="SUPFAM" id="SSF51126">
    <property type="entry name" value="Pectin lyase-like"/>
    <property type="match status" value="1"/>
</dbReference>
<keyword evidence="6" id="KW-1015">Disulfide bond</keyword>
<feature type="chain" id="PRO_5016597583" evidence="11">
    <location>
        <begin position="17"/>
        <end position="443"/>
    </location>
</feature>
<accession>A0A370PFF5</accession>
<evidence type="ECO:0000313" key="13">
    <source>
        <dbReference type="Proteomes" id="UP000254937"/>
    </source>
</evidence>
<organism evidence="12 13">
    <name type="scientific">Aspergillus phoenicis ATCC 13157</name>
    <dbReference type="NCBI Taxonomy" id="1353007"/>
    <lineage>
        <taxon>Eukaryota</taxon>
        <taxon>Fungi</taxon>
        <taxon>Dikarya</taxon>
        <taxon>Ascomycota</taxon>
        <taxon>Pezizomycotina</taxon>
        <taxon>Eurotiomycetes</taxon>
        <taxon>Eurotiomycetidae</taxon>
        <taxon>Eurotiales</taxon>
        <taxon>Aspergillaceae</taxon>
        <taxon>Aspergillus</taxon>
    </lineage>
</organism>
<sequence>MLVTSLIALLPAIAAAQVSGTVGPRTSASAKAAEKVCNVLDYGASANSTIDIGPPLKEAFQDCQTGGLVYIPEGDYLLSSWVSLVYGSGWALQLDGIIYRDKNVTDGGNMIFIEHTSDIEIFSNNSAGAIQGYGYLFHEQDEYGPRILRLNNVTDFSVHDLILVDSPAYFLNLVESYNGEVYNMVIRGASMGGLDGIDISGANYWIHDVEVTNGDECVTVKSPSANVRVENVFCNHSGGCAMGSLGTDTNISNIEYENIYTYNSTQMYMIKSNGGNGTVTNCSFRNFIGYSNAYMLDLDTYWGDESDGDGIKYENIGFENWKGTSSNGIQRSPIRILCPDANPCTNITLTAVELWTDTGHYVKQECSSAYGEGECLRQQNGTLTSYSFTTTITSVPITAYSPTTTMPGLISTSMDTTTSIPIPTIPTSFFPGASAYSTLMANM</sequence>
<protein>
    <submittedName>
        <fullName evidence="12">RGase D</fullName>
    </submittedName>
</protein>
<name>A0A370PFF5_ASPPH</name>
<evidence type="ECO:0000256" key="11">
    <source>
        <dbReference type="SAM" id="SignalP"/>
    </source>
</evidence>
<keyword evidence="8 10" id="KW-0326">Glycosidase</keyword>
<keyword evidence="7" id="KW-0325">Glycoprotein</keyword>
<evidence type="ECO:0000256" key="4">
    <source>
        <dbReference type="ARBA" id="ARBA00022729"/>
    </source>
</evidence>
<comment type="subcellular location">
    <subcellularLocation>
        <location evidence="1">Secreted</location>
    </subcellularLocation>
</comment>
<evidence type="ECO:0000256" key="9">
    <source>
        <dbReference type="ARBA" id="ARBA00023316"/>
    </source>
</evidence>
<feature type="signal peptide" evidence="11">
    <location>
        <begin position="1"/>
        <end position="16"/>
    </location>
</feature>
<keyword evidence="5 10" id="KW-0378">Hydrolase</keyword>
<dbReference type="InterPro" id="IPR000743">
    <property type="entry name" value="Glyco_hydro_28"/>
</dbReference>
<keyword evidence="3" id="KW-0964">Secreted</keyword>
<proteinExistence type="inferred from homology"/>
<comment type="similarity">
    <text evidence="2 10">Belongs to the glycosyl hydrolase 28 family.</text>
</comment>
<evidence type="ECO:0000256" key="7">
    <source>
        <dbReference type="ARBA" id="ARBA00023180"/>
    </source>
</evidence>
<dbReference type="Proteomes" id="UP000254937">
    <property type="component" value="Unassembled WGS sequence"/>
</dbReference>
<keyword evidence="9" id="KW-0961">Cell wall biogenesis/degradation</keyword>
<evidence type="ECO:0000256" key="2">
    <source>
        <dbReference type="ARBA" id="ARBA00008834"/>
    </source>
</evidence>
<evidence type="ECO:0000256" key="8">
    <source>
        <dbReference type="ARBA" id="ARBA00023295"/>
    </source>
</evidence>
<evidence type="ECO:0000313" key="12">
    <source>
        <dbReference type="EMBL" id="RDK40926.1"/>
    </source>
</evidence>
<dbReference type="AlphaFoldDB" id="A0A370PFF5"/>
<dbReference type="GO" id="GO:0046576">
    <property type="term" value="F:rhamnogalacturonan alpha-L-rhamnopyranosyl-(1-&gt;4)-alpha-D-galactopyranosyluronide lyase activity"/>
    <property type="evidence" value="ECO:0007669"/>
    <property type="project" value="UniProtKB-ARBA"/>
</dbReference>
<dbReference type="PANTHER" id="PTHR31736:SF19">
    <property type="entry name" value="PECTIN LYASE SUPERFAMILY PROTEIN-RELATED"/>
    <property type="match status" value="1"/>
</dbReference>
<evidence type="ECO:0000256" key="6">
    <source>
        <dbReference type="ARBA" id="ARBA00023157"/>
    </source>
</evidence>
<dbReference type="Pfam" id="PF00295">
    <property type="entry name" value="Glyco_hydro_28"/>
    <property type="match status" value="1"/>
</dbReference>
<evidence type="ECO:0000256" key="10">
    <source>
        <dbReference type="RuleBase" id="RU361169"/>
    </source>
</evidence>
<evidence type="ECO:0000256" key="1">
    <source>
        <dbReference type="ARBA" id="ARBA00004613"/>
    </source>
</evidence>
<dbReference type="GO" id="GO:0005576">
    <property type="term" value="C:extracellular region"/>
    <property type="evidence" value="ECO:0007669"/>
    <property type="project" value="UniProtKB-SubCell"/>
</dbReference>
<keyword evidence="4 11" id="KW-0732">Signal</keyword>
<keyword evidence="13" id="KW-1185">Reference proteome</keyword>
<dbReference type="GO" id="GO:0005975">
    <property type="term" value="P:carbohydrate metabolic process"/>
    <property type="evidence" value="ECO:0007669"/>
    <property type="project" value="InterPro"/>
</dbReference>
<evidence type="ECO:0000256" key="3">
    <source>
        <dbReference type="ARBA" id="ARBA00022525"/>
    </source>
</evidence>
<evidence type="ECO:0000256" key="5">
    <source>
        <dbReference type="ARBA" id="ARBA00022801"/>
    </source>
</evidence>
<dbReference type="Gene3D" id="2.160.20.10">
    <property type="entry name" value="Single-stranded right-handed beta-helix, Pectin lyase-like"/>
    <property type="match status" value="1"/>
</dbReference>
<reference evidence="12 13" key="1">
    <citation type="submission" date="2018-07" db="EMBL/GenBank/DDBJ databases">
        <title>Section-level genome sequencing of Aspergillus section Nigri to investigate inter- and intra-species variation.</title>
        <authorList>
            <consortium name="DOE Joint Genome Institute"/>
            <person name="Vesth T.C."/>
            <person name="Nybo J.L."/>
            <person name="Theobald S."/>
            <person name="Frisvad J.C."/>
            <person name="Larsen T.O."/>
            <person name="Nielsen K.F."/>
            <person name="Hoof J.B."/>
            <person name="Brandl J."/>
            <person name="Salamov A."/>
            <person name="Riley R."/>
            <person name="Gladden J.M."/>
            <person name="Phatale P."/>
            <person name="Nielsen M.T."/>
            <person name="Lyhne E.K."/>
            <person name="Kogle M.E."/>
            <person name="Strasser K."/>
            <person name="McDonnell E."/>
            <person name="Barry K."/>
            <person name="Clum A."/>
            <person name="Chen C."/>
            <person name="Nolan M."/>
            <person name="Sandor L."/>
            <person name="Kuo A."/>
            <person name="Lipzen A."/>
            <person name="Hainaut M."/>
            <person name="Drula E."/>
            <person name="Tsang A."/>
            <person name="Magnuson J.K."/>
            <person name="Henrissat B."/>
            <person name="Wiebenga A."/>
            <person name="Simmons B.A."/>
            <person name="Makela M.R."/>
            <person name="De vries R.P."/>
            <person name="Grigoriev I.V."/>
            <person name="Mortensen U.H."/>
            <person name="Baker S.E."/>
            <person name="Andersen M.R."/>
        </authorList>
    </citation>
    <scope>NUCLEOTIDE SEQUENCE [LARGE SCALE GENOMIC DNA]</scope>
    <source>
        <strain evidence="12 13">ATCC 13157</strain>
    </source>
</reference>
<dbReference type="InterPro" id="IPR011050">
    <property type="entry name" value="Pectin_lyase_fold/virulence"/>
</dbReference>
<gene>
    <name evidence="12" type="ORF">M752DRAFT_294597</name>
</gene>
<dbReference type="GO" id="GO:0071555">
    <property type="term" value="P:cell wall organization"/>
    <property type="evidence" value="ECO:0007669"/>
    <property type="project" value="UniProtKB-KW"/>
</dbReference>
<dbReference type="GO" id="GO:0004650">
    <property type="term" value="F:polygalacturonase activity"/>
    <property type="evidence" value="ECO:0007669"/>
    <property type="project" value="InterPro"/>
</dbReference>
<dbReference type="EMBL" id="KZ851856">
    <property type="protein sequence ID" value="RDK40926.1"/>
    <property type="molecule type" value="Genomic_DNA"/>
</dbReference>